<protein>
    <submittedName>
        <fullName evidence="1">Uncharacterized protein</fullName>
    </submittedName>
</protein>
<dbReference type="AlphaFoldDB" id="A0A4Y2J7H8"/>
<dbReference type="OrthoDB" id="6777793at2759"/>
<comment type="caution">
    <text evidence="1">The sequence shown here is derived from an EMBL/GenBank/DDBJ whole genome shotgun (WGS) entry which is preliminary data.</text>
</comment>
<name>A0A4Y2J7H8_ARAVE</name>
<dbReference type="EMBL" id="BGPR01003211">
    <property type="protein sequence ID" value="GBM85166.1"/>
    <property type="molecule type" value="Genomic_DNA"/>
</dbReference>
<gene>
    <name evidence="1" type="ORF">AVEN_226225_1</name>
</gene>
<organism evidence="1 2">
    <name type="scientific">Araneus ventricosus</name>
    <name type="common">Orbweaver spider</name>
    <name type="synonym">Epeira ventricosa</name>
    <dbReference type="NCBI Taxonomy" id="182803"/>
    <lineage>
        <taxon>Eukaryota</taxon>
        <taxon>Metazoa</taxon>
        <taxon>Ecdysozoa</taxon>
        <taxon>Arthropoda</taxon>
        <taxon>Chelicerata</taxon>
        <taxon>Arachnida</taxon>
        <taxon>Araneae</taxon>
        <taxon>Araneomorphae</taxon>
        <taxon>Entelegynae</taxon>
        <taxon>Araneoidea</taxon>
        <taxon>Araneidae</taxon>
        <taxon>Araneus</taxon>
    </lineage>
</organism>
<evidence type="ECO:0000313" key="1">
    <source>
        <dbReference type="EMBL" id="GBM85166.1"/>
    </source>
</evidence>
<accession>A0A4Y2J7H8</accession>
<proteinExistence type="predicted"/>
<sequence>MENFCGVSFCTAGQHVDGRLSRVTGDNSNFKKFEDWLICHDPFPVGSKKGIEKKPDPDDGVVVTLFDWPKSFENDSSLALGTWTGMPCNMEKGFFPSIDVIALIPENWLIPGFMKMRTRSIIGVKA</sequence>
<keyword evidence="2" id="KW-1185">Reference proteome</keyword>
<dbReference type="Proteomes" id="UP000499080">
    <property type="component" value="Unassembled WGS sequence"/>
</dbReference>
<evidence type="ECO:0000313" key="2">
    <source>
        <dbReference type="Proteomes" id="UP000499080"/>
    </source>
</evidence>
<reference evidence="1 2" key="1">
    <citation type="journal article" date="2019" name="Sci. Rep.">
        <title>Orb-weaving spider Araneus ventricosus genome elucidates the spidroin gene catalogue.</title>
        <authorList>
            <person name="Kono N."/>
            <person name="Nakamura H."/>
            <person name="Ohtoshi R."/>
            <person name="Moran D.A.P."/>
            <person name="Shinohara A."/>
            <person name="Yoshida Y."/>
            <person name="Fujiwara M."/>
            <person name="Mori M."/>
            <person name="Tomita M."/>
            <person name="Arakawa K."/>
        </authorList>
    </citation>
    <scope>NUCLEOTIDE SEQUENCE [LARGE SCALE GENOMIC DNA]</scope>
</reference>